<proteinExistence type="predicted"/>
<evidence type="ECO:0000259" key="1">
    <source>
        <dbReference type="PROSITE" id="PS51286"/>
    </source>
</evidence>
<dbReference type="AlphaFoldDB" id="A0A6U1ET45"/>
<dbReference type="PROSITE" id="PS51286">
    <property type="entry name" value="RAP"/>
    <property type="match status" value="1"/>
</dbReference>
<dbReference type="EMBL" id="HBGG01006924">
    <property type="protein sequence ID" value="CAD9201186.1"/>
    <property type="molecule type" value="Transcribed_RNA"/>
</dbReference>
<dbReference type="SMART" id="SM00952">
    <property type="entry name" value="RAP"/>
    <property type="match status" value="1"/>
</dbReference>
<dbReference type="Pfam" id="PF08373">
    <property type="entry name" value="RAP"/>
    <property type="match status" value="1"/>
</dbReference>
<evidence type="ECO:0000313" key="3">
    <source>
        <dbReference type="EMBL" id="CAD9201186.1"/>
    </source>
</evidence>
<name>A0A6U1ET45_9CHLO</name>
<dbReference type="InterPro" id="IPR013584">
    <property type="entry name" value="RAP"/>
</dbReference>
<organism evidence="3">
    <name type="scientific">Tetraselmis chuii</name>
    <dbReference type="NCBI Taxonomy" id="63592"/>
    <lineage>
        <taxon>Eukaryota</taxon>
        <taxon>Viridiplantae</taxon>
        <taxon>Chlorophyta</taxon>
        <taxon>core chlorophytes</taxon>
        <taxon>Chlorodendrophyceae</taxon>
        <taxon>Chlorodendrales</taxon>
        <taxon>Chlorodendraceae</taxon>
        <taxon>Tetraselmis</taxon>
    </lineage>
</organism>
<sequence>MATQFSRCLGAAKAEEQRAVLYANNSITGSGVTAVHTPEVEAMLVEATKASQSLRQRPSKLLKEVGMVLRVMGIEHRTEVAMGDGLYVVDILLSREEAQPLALQLDSRWNYLSNNPNTPLGSTVLRDRSLARHGLQVAVLHTHEWLKLQSTAERMEFLQRFLLPFAVRFNPKQ</sequence>
<reference evidence="3" key="1">
    <citation type="submission" date="2021-01" db="EMBL/GenBank/DDBJ databases">
        <authorList>
            <person name="Corre E."/>
            <person name="Pelletier E."/>
            <person name="Niang G."/>
            <person name="Scheremetjew M."/>
            <person name="Finn R."/>
            <person name="Kale V."/>
            <person name="Holt S."/>
            <person name="Cochrane G."/>
            <person name="Meng A."/>
            <person name="Brown T."/>
            <person name="Cohen L."/>
        </authorList>
    </citation>
    <scope>NUCLEOTIDE SEQUENCE</scope>
    <source>
        <strain evidence="3">PLY429</strain>
    </source>
</reference>
<gene>
    <name evidence="2" type="ORF">TCHU04912_LOCUS3418</name>
    <name evidence="3" type="ORF">TCHU04912_LOCUS3419</name>
</gene>
<dbReference type="EMBL" id="HBGG01006923">
    <property type="protein sequence ID" value="CAD9201185.1"/>
    <property type="molecule type" value="Transcribed_RNA"/>
</dbReference>
<accession>A0A6U1ET45</accession>
<evidence type="ECO:0000313" key="2">
    <source>
        <dbReference type="EMBL" id="CAD9201185.1"/>
    </source>
</evidence>
<protein>
    <recommendedName>
        <fullName evidence="1">RAP domain-containing protein</fullName>
    </recommendedName>
</protein>
<feature type="domain" description="RAP" evidence="1">
    <location>
        <begin position="101"/>
        <end position="160"/>
    </location>
</feature>